<sequence>MSSKLKKFLTGLKKSQEVLVALEENGIDVNRLIGISNAQGPIANIVRNVIMEAGSLIEPQPKINPVRSSVKKPKQLK</sequence>
<proteinExistence type="predicted"/>
<evidence type="ECO:0000313" key="1">
    <source>
        <dbReference type="EMBL" id="QDH89948.1"/>
    </source>
</evidence>
<reference evidence="1" key="1">
    <citation type="submission" date="2019-05" db="EMBL/GenBank/DDBJ databases">
        <title>Metatranscriptomic reconstruction reveals RNA viruses with the potential to shape carbon cycling in soil.</title>
        <authorList>
            <person name="Starr E.P."/>
            <person name="Nuccio E."/>
            <person name="Pett-Ridge J."/>
            <person name="Banfield J.F."/>
            <person name="Firestone M.K."/>
        </authorList>
    </citation>
    <scope>NUCLEOTIDE SEQUENCE</scope>
    <source>
        <strain evidence="1">H1_Bulk_29_scaffold_117</strain>
    </source>
</reference>
<gene>
    <name evidence="1" type="ORF">H1Bulk29117_000002</name>
</gene>
<name>A0A514D8M3_9VIRU</name>
<protein>
    <submittedName>
        <fullName evidence="1">Uncharacterized protein</fullName>
    </submittedName>
</protein>
<accession>A0A514D8M3</accession>
<organism evidence="1">
    <name type="scientific">Leviviridae sp</name>
    <dbReference type="NCBI Taxonomy" id="2027243"/>
    <lineage>
        <taxon>Viruses</taxon>
        <taxon>Riboviria</taxon>
        <taxon>Orthornavirae</taxon>
        <taxon>Lenarviricota</taxon>
        <taxon>Leviviricetes</taxon>
        <taxon>Norzivirales</taxon>
        <taxon>Fiersviridae</taxon>
    </lineage>
</organism>
<dbReference type="EMBL" id="MN035138">
    <property type="protein sequence ID" value="QDH89948.1"/>
    <property type="molecule type" value="Genomic_RNA"/>
</dbReference>